<evidence type="ECO:0000313" key="11">
    <source>
        <dbReference type="Proteomes" id="UP000283509"/>
    </source>
</evidence>
<evidence type="ECO:0000256" key="3">
    <source>
        <dbReference type="ARBA" id="ARBA00022695"/>
    </source>
</evidence>
<dbReference type="InterPro" id="IPR000477">
    <property type="entry name" value="RT_dom"/>
</dbReference>
<dbReference type="Pfam" id="PF00078">
    <property type="entry name" value="RVT_1"/>
    <property type="match status" value="1"/>
</dbReference>
<dbReference type="InterPro" id="IPR041373">
    <property type="entry name" value="RT_RNaseH"/>
</dbReference>
<proteinExistence type="predicted"/>
<dbReference type="OrthoDB" id="6377445at2759"/>
<evidence type="ECO:0000256" key="5">
    <source>
        <dbReference type="ARBA" id="ARBA00022759"/>
    </source>
</evidence>
<keyword evidence="4" id="KW-0540">Nuclease</keyword>
<keyword evidence="2" id="KW-0808">Transferase</keyword>
<dbReference type="CDD" id="cd09274">
    <property type="entry name" value="RNase_HI_RT_Ty3"/>
    <property type="match status" value="1"/>
</dbReference>
<dbReference type="PANTHER" id="PTHR37984">
    <property type="entry name" value="PROTEIN CBG26694"/>
    <property type="match status" value="1"/>
</dbReference>
<comment type="caution">
    <text evidence="10">The sequence shown here is derived from an EMBL/GenBank/DDBJ whole genome shotgun (WGS) entry which is preliminary data.</text>
</comment>
<feature type="domain" description="Reverse transcriptase" evidence="9">
    <location>
        <begin position="467"/>
        <end position="647"/>
    </location>
</feature>
<dbReference type="Gene3D" id="3.10.10.10">
    <property type="entry name" value="HIV Type 1 Reverse Transcriptase, subunit A, domain 1"/>
    <property type="match status" value="1"/>
</dbReference>
<evidence type="ECO:0000313" key="10">
    <source>
        <dbReference type="EMBL" id="ROT81240.1"/>
    </source>
</evidence>
<evidence type="ECO:0000256" key="7">
    <source>
        <dbReference type="ARBA" id="ARBA00022918"/>
    </source>
</evidence>
<dbReference type="EMBL" id="QCYY01001000">
    <property type="protein sequence ID" value="ROT81240.1"/>
    <property type="molecule type" value="Genomic_DNA"/>
</dbReference>
<dbReference type="InterPro" id="IPR050951">
    <property type="entry name" value="Retrovirus_Pol_polyprotein"/>
</dbReference>
<name>A0A423TXR2_PENVA</name>
<dbReference type="InterPro" id="IPR043128">
    <property type="entry name" value="Rev_trsase/Diguanyl_cyclase"/>
</dbReference>
<dbReference type="GO" id="GO:0008233">
    <property type="term" value="F:peptidase activity"/>
    <property type="evidence" value="ECO:0007669"/>
    <property type="project" value="UniProtKB-KW"/>
</dbReference>
<keyword evidence="11" id="KW-1185">Reference proteome</keyword>
<dbReference type="SUPFAM" id="SSF56672">
    <property type="entry name" value="DNA/RNA polymerases"/>
    <property type="match status" value="1"/>
</dbReference>
<accession>A0A423TXR2</accession>
<protein>
    <submittedName>
        <fullName evidence="10">Gag-pol fusion protein</fullName>
    </submittedName>
</protein>
<keyword evidence="7" id="KW-0695">RNA-directed DNA polymerase</keyword>
<dbReference type="PANTHER" id="PTHR37984:SF5">
    <property type="entry name" value="PROTEIN NYNRIN-LIKE"/>
    <property type="match status" value="1"/>
</dbReference>
<dbReference type="PROSITE" id="PS50878">
    <property type="entry name" value="RT_POL"/>
    <property type="match status" value="1"/>
</dbReference>
<dbReference type="CDD" id="cd01647">
    <property type="entry name" value="RT_LTR"/>
    <property type="match status" value="1"/>
</dbReference>
<dbReference type="InterPro" id="IPR043502">
    <property type="entry name" value="DNA/RNA_pol_sf"/>
</dbReference>
<keyword evidence="3" id="KW-0548">Nucleotidyltransferase</keyword>
<evidence type="ECO:0000259" key="9">
    <source>
        <dbReference type="PROSITE" id="PS50878"/>
    </source>
</evidence>
<dbReference type="GO" id="GO:0003964">
    <property type="term" value="F:RNA-directed DNA polymerase activity"/>
    <property type="evidence" value="ECO:0007669"/>
    <property type="project" value="UniProtKB-KW"/>
</dbReference>
<evidence type="ECO:0000256" key="8">
    <source>
        <dbReference type="SAM" id="MobiDB-lite"/>
    </source>
</evidence>
<dbReference type="Gene3D" id="3.30.70.270">
    <property type="match status" value="2"/>
</dbReference>
<dbReference type="Pfam" id="PF17917">
    <property type="entry name" value="RT_RNaseH"/>
    <property type="match status" value="1"/>
</dbReference>
<reference evidence="10 11" key="1">
    <citation type="submission" date="2018-04" db="EMBL/GenBank/DDBJ databases">
        <authorList>
            <person name="Zhang X."/>
            <person name="Yuan J."/>
            <person name="Li F."/>
            <person name="Xiang J."/>
        </authorList>
    </citation>
    <scope>NUCLEOTIDE SEQUENCE [LARGE SCALE GENOMIC DNA]</scope>
    <source>
        <tissue evidence="10">Muscle</tissue>
    </source>
</reference>
<dbReference type="FunFam" id="3.10.10.10:FF:000007">
    <property type="entry name" value="Retrovirus-related Pol polyprotein from transposon 17.6-like Protein"/>
    <property type="match status" value="1"/>
</dbReference>
<feature type="region of interest" description="Disordered" evidence="8">
    <location>
        <begin position="1"/>
        <end position="20"/>
    </location>
</feature>
<evidence type="ECO:0000256" key="4">
    <source>
        <dbReference type="ARBA" id="ARBA00022722"/>
    </source>
</evidence>
<evidence type="ECO:0000256" key="1">
    <source>
        <dbReference type="ARBA" id="ARBA00022670"/>
    </source>
</evidence>
<dbReference type="Proteomes" id="UP000283509">
    <property type="component" value="Unassembled WGS sequence"/>
</dbReference>
<evidence type="ECO:0000256" key="2">
    <source>
        <dbReference type="ARBA" id="ARBA00022679"/>
    </source>
</evidence>
<dbReference type="AlphaFoldDB" id="A0A423TXR2"/>
<organism evidence="10 11">
    <name type="scientific">Penaeus vannamei</name>
    <name type="common">Whiteleg shrimp</name>
    <name type="synonym">Litopenaeus vannamei</name>
    <dbReference type="NCBI Taxonomy" id="6689"/>
    <lineage>
        <taxon>Eukaryota</taxon>
        <taxon>Metazoa</taxon>
        <taxon>Ecdysozoa</taxon>
        <taxon>Arthropoda</taxon>
        <taxon>Crustacea</taxon>
        <taxon>Multicrustacea</taxon>
        <taxon>Malacostraca</taxon>
        <taxon>Eumalacostraca</taxon>
        <taxon>Eucarida</taxon>
        <taxon>Decapoda</taxon>
        <taxon>Dendrobranchiata</taxon>
        <taxon>Penaeoidea</taxon>
        <taxon>Penaeidae</taxon>
        <taxon>Penaeus</taxon>
    </lineage>
</organism>
<evidence type="ECO:0000256" key="6">
    <source>
        <dbReference type="ARBA" id="ARBA00022801"/>
    </source>
</evidence>
<keyword evidence="6" id="KW-0378">Hydrolase</keyword>
<dbReference type="GO" id="GO:0006508">
    <property type="term" value="P:proteolysis"/>
    <property type="evidence" value="ECO:0007669"/>
    <property type="project" value="UniProtKB-KW"/>
</dbReference>
<keyword evidence="1" id="KW-0645">Protease</keyword>
<dbReference type="GO" id="GO:0004519">
    <property type="term" value="F:endonuclease activity"/>
    <property type="evidence" value="ECO:0007669"/>
    <property type="project" value="UniProtKB-KW"/>
</dbReference>
<keyword evidence="5" id="KW-0255">Endonuclease</keyword>
<sequence>MPSDVATPAPPTPADSTPRLQPLSTIVRFDDRITVDAMLRETEEYVAATYPALSDRSSSEFSDRCLQHVLQRLDQTSVPVRQVLTAFEMSKNRTWDDFKTDFRLTFAPKDVPPFLQTARMFNLRPASFSPIDLHLLGANIRSSFDRMTCALRGSPNLSALPHGQQETQTTYQPRRTTGTSLGYLRMVSVGVVFVQNSRRPHRGDAPLLPAVFEGRPAYFFVDSGSAVSLVPLSTLVNFNVLSPVCPSNCRPDAGRLSKDDRTRRSPFAISTPAQDLQDRCHTTTTTPNVKTSTTRWFPVRVTSTDGTALITPDGIRVKGLCALPAIYEVTNGTSALRLINATCTPVRLRRGTRVCDCEVTGLPVVEVEPPIAPVCNTSATTSAPDAPGPEETLCEFPPMDFAEGDVLRRLLKEFPSLLPTKDRPLGRTDVLRHRIDLIPGTKPIYIPSYRIPHSRRAAFKEATDALLAQGIIEPSQSPWSAPMLLVPKKDGSLRPVIDYRRLNAATVPDRYPIPTIRTLLQEVGEGHAIFSSIDLAHGFLQVEMDPSSKDLTAFSTPHGHFAFTRMPFGLRNSPITFSRLMSLIMQGLIGDTAFLYLDDLLIASKNIADHERKLKLVFQRLADANLTINVKKCQFFRKQTEYLGHTVDSSGLRPNDKKVRDVQNFPVPSTVTQVKAFLGLSGFYRPFIEKFGIIAEPLTRLLKKDAPCLINWARCRPYATSRWTLQTHRLRQSKTETAESNYSVTDLEALAVVWALKHFREIILGYNVHVLTDHRPLKYILTDSKHVKGRQARWLDTLLEFNPKIDYMPGSANKVADALSRNVSVNHLSVLSPLELQAKQRADPLYADIIAHLEDTTKPRPTNRYRPIEEFYLRDGLLFRKSAPKKLRGSKQRRTYHQLVIPEVLVRTCQKLPDLPPLQGTHCRPNARTHLRHTRTTLRQSEYGHSFRVYIHRNRNRYLLVMIDSFSRYTELAPIPDKSAQTVAPSSLTSSVAMELLNNSCVTTAPSSQIRYSKAYAAINSTFHSSSVTSPTTSCTVTTSVFLTNSCNNALLLSTRRLRQDRDRQEARSLSYRP</sequence>
<reference evidence="10 11" key="2">
    <citation type="submission" date="2019-01" db="EMBL/GenBank/DDBJ databases">
        <title>The decoding of complex shrimp genome reveals the adaptation for benthos swimmer, frequently molting mechanism and breeding impact on genome.</title>
        <authorList>
            <person name="Sun Y."/>
            <person name="Gao Y."/>
            <person name="Yu Y."/>
        </authorList>
    </citation>
    <scope>NUCLEOTIDE SEQUENCE [LARGE SCALE GENOMIC DNA]</scope>
    <source>
        <tissue evidence="10">Muscle</tissue>
    </source>
</reference>
<gene>
    <name evidence="10" type="ORF">C7M84_000005</name>
</gene>